<dbReference type="Gene3D" id="2.30.40.10">
    <property type="entry name" value="Urease, subunit C, domain 1"/>
    <property type="match status" value="1"/>
</dbReference>
<feature type="binding site" evidence="6">
    <location>
        <position position="232"/>
    </location>
    <ligand>
        <name>Zn(2+)</name>
        <dbReference type="ChEBI" id="CHEBI:29105"/>
        <label>2</label>
    </ligand>
</feature>
<dbReference type="HAMAP" id="MF_00220_B">
    <property type="entry name" value="PyrC_classI_B"/>
    <property type="match status" value="1"/>
</dbReference>
<dbReference type="AlphaFoldDB" id="A0A0B2K0V9"/>
<feature type="binding site" evidence="6">
    <location>
        <position position="305"/>
    </location>
    <ligand>
        <name>Zn(2+)</name>
        <dbReference type="ChEBI" id="CHEBI:29105"/>
        <label>1</label>
    </ligand>
</feature>
<comment type="caution">
    <text evidence="8">The sequence shown here is derived from an EMBL/GenBank/DDBJ whole genome shotgun (WGS) entry which is preliminary data.</text>
</comment>
<dbReference type="InterPro" id="IPR011059">
    <property type="entry name" value="Metal-dep_hydrolase_composite"/>
</dbReference>
<dbReference type="eggNOG" id="COG0044">
    <property type="taxonomic scope" value="Bacteria"/>
</dbReference>
<evidence type="ECO:0000256" key="2">
    <source>
        <dbReference type="ARBA" id="ARBA00010286"/>
    </source>
</evidence>
<dbReference type="InterPro" id="IPR024403">
    <property type="entry name" value="DHOase_cat"/>
</dbReference>
<dbReference type="STRING" id="82374.NZ47_08390"/>
<dbReference type="GO" id="GO:0008270">
    <property type="term" value="F:zinc ion binding"/>
    <property type="evidence" value="ECO:0007669"/>
    <property type="project" value="UniProtKB-UniRule"/>
</dbReference>
<feature type="binding site" evidence="6">
    <location>
        <position position="60"/>
    </location>
    <ligand>
        <name>Zn(2+)</name>
        <dbReference type="ChEBI" id="CHEBI:29105"/>
        <label>1</label>
    </ligand>
</feature>
<dbReference type="SUPFAM" id="SSF51338">
    <property type="entry name" value="Composite domain of metallo-dependent hydrolases"/>
    <property type="match status" value="1"/>
</dbReference>
<dbReference type="NCBIfam" id="TIGR00857">
    <property type="entry name" value="pyrC_multi"/>
    <property type="match status" value="1"/>
</dbReference>
<dbReference type="GO" id="GO:0004038">
    <property type="term" value="F:allantoinase activity"/>
    <property type="evidence" value="ECO:0007669"/>
    <property type="project" value="TreeGrafter"/>
</dbReference>
<evidence type="ECO:0000256" key="1">
    <source>
        <dbReference type="ARBA" id="ARBA00002368"/>
    </source>
</evidence>
<dbReference type="GO" id="GO:0006145">
    <property type="term" value="P:purine nucleobase catabolic process"/>
    <property type="evidence" value="ECO:0007669"/>
    <property type="project" value="TreeGrafter"/>
</dbReference>
<feature type="binding site" evidence="6">
    <location>
        <position position="152"/>
    </location>
    <ligand>
        <name>Zn(2+)</name>
        <dbReference type="ChEBI" id="CHEBI:29105"/>
        <label>1</label>
    </ligand>
</feature>
<comment type="similarity">
    <text evidence="2 6">Belongs to the metallo-dependent hydrolases superfamily. DHOase family. Class I DHOase subfamily.</text>
</comment>
<dbReference type="InterPro" id="IPR002195">
    <property type="entry name" value="Dihydroorotase_CS"/>
</dbReference>
<reference evidence="8 9" key="1">
    <citation type="journal article" date="2013" name="PLoS ONE">
        <title>Identification and characterization of three novel lipases belonging to families II and V from Anaerovibrio lipolyticus 5ST.</title>
        <authorList>
            <person name="Prive F."/>
            <person name="Kaderbhai N.N."/>
            <person name="Girdwood S."/>
            <person name="Worgan H.J."/>
            <person name="Pinloche E."/>
            <person name="Scollan N.D."/>
            <person name="Huws S.A."/>
            <person name="Newbold C.J."/>
        </authorList>
    </citation>
    <scope>NUCLEOTIDE SEQUENCE [LARGE SCALE GENOMIC DNA]</scope>
    <source>
        <strain evidence="8 9">5S</strain>
    </source>
</reference>
<feature type="binding site" evidence="6">
    <location>
        <position position="94"/>
    </location>
    <ligand>
        <name>substrate</name>
    </ligand>
</feature>
<dbReference type="CDD" id="cd01317">
    <property type="entry name" value="DHOase_IIa"/>
    <property type="match status" value="1"/>
</dbReference>
<evidence type="ECO:0000259" key="7">
    <source>
        <dbReference type="Pfam" id="PF12890"/>
    </source>
</evidence>
<keyword evidence="6" id="KW-0862">Zinc</keyword>
<dbReference type="MEROPS" id="M38.001"/>
<dbReference type="Pfam" id="PF12890">
    <property type="entry name" value="DHOase"/>
    <property type="match status" value="1"/>
</dbReference>
<dbReference type="Proteomes" id="UP000030993">
    <property type="component" value="Unassembled WGS sequence"/>
</dbReference>
<dbReference type="EC" id="3.5.2.3" evidence="6"/>
<gene>
    <name evidence="6" type="primary">pyrC</name>
    <name evidence="8" type="ORF">NZ47_08390</name>
</gene>
<dbReference type="InterPro" id="IPR004722">
    <property type="entry name" value="DHOase"/>
</dbReference>
<feature type="active site" evidence="6">
    <location>
        <position position="305"/>
    </location>
</feature>
<evidence type="ECO:0000313" key="9">
    <source>
        <dbReference type="Proteomes" id="UP000030993"/>
    </source>
</evidence>
<feature type="binding site" evidence="6">
    <location>
        <position position="278"/>
    </location>
    <ligand>
        <name>substrate</name>
    </ligand>
</feature>
<dbReference type="PROSITE" id="PS00482">
    <property type="entry name" value="DIHYDROOROTASE_1"/>
    <property type="match status" value="1"/>
</dbReference>
<keyword evidence="5 6" id="KW-0665">Pyrimidine biosynthesis</keyword>
<comment type="cofactor">
    <cofactor evidence="6">
        <name>Zn(2+)</name>
        <dbReference type="ChEBI" id="CHEBI:29105"/>
    </cofactor>
    <text evidence="6">Binds 2 Zn(2+) ions per subunit.</text>
</comment>
<evidence type="ECO:0000313" key="8">
    <source>
        <dbReference type="EMBL" id="KHM51782.1"/>
    </source>
</evidence>
<feature type="binding site" evidence="6">
    <location>
        <position position="62"/>
    </location>
    <ligand>
        <name>Zn(2+)</name>
        <dbReference type="ChEBI" id="CHEBI:29105"/>
        <label>1</label>
    </ligand>
</feature>
<feature type="binding site" evidence="6">
    <location>
        <position position="152"/>
    </location>
    <ligand>
        <name>Zn(2+)</name>
        <dbReference type="ChEBI" id="CHEBI:29105"/>
        <label>2</label>
    </ligand>
</feature>
<evidence type="ECO:0000256" key="5">
    <source>
        <dbReference type="ARBA" id="ARBA00022975"/>
    </source>
</evidence>
<evidence type="ECO:0000256" key="3">
    <source>
        <dbReference type="ARBA" id="ARBA00022723"/>
    </source>
</evidence>
<dbReference type="UniPathway" id="UPA00070">
    <property type="reaction ID" value="UER00117"/>
</dbReference>
<keyword evidence="4 6" id="KW-0378">Hydrolase</keyword>
<dbReference type="GO" id="GO:0005737">
    <property type="term" value="C:cytoplasm"/>
    <property type="evidence" value="ECO:0007669"/>
    <property type="project" value="TreeGrafter"/>
</dbReference>
<evidence type="ECO:0000256" key="6">
    <source>
        <dbReference type="HAMAP-Rule" id="MF_00220"/>
    </source>
</evidence>
<name>A0A0B2K0V9_9FIRM</name>
<comment type="caution">
    <text evidence="6">Lacks conserved residue(s) required for the propagation of feature annotation.</text>
</comment>
<dbReference type="RefSeq" id="WP_039209162.1">
    <property type="nucleotide sequence ID" value="NZ_JSCE01000172.1"/>
</dbReference>
<protein>
    <recommendedName>
        <fullName evidence="6">Dihydroorotase</fullName>
        <shortName evidence="6">DHOase</shortName>
        <ecNumber evidence="6">3.5.2.3</ecNumber>
    </recommendedName>
</protein>
<dbReference type="GO" id="GO:0044205">
    <property type="term" value="P:'de novo' UMP biosynthetic process"/>
    <property type="evidence" value="ECO:0007669"/>
    <property type="project" value="UniProtKB-UniRule"/>
</dbReference>
<feature type="binding site" evidence="6">
    <location>
        <position position="179"/>
    </location>
    <ligand>
        <name>Zn(2+)</name>
        <dbReference type="ChEBI" id="CHEBI:29105"/>
        <label>2</label>
    </ligand>
</feature>
<keyword evidence="3 6" id="KW-0479">Metal-binding</keyword>
<dbReference type="Gene3D" id="3.20.20.140">
    <property type="entry name" value="Metal-dependent hydrolases"/>
    <property type="match status" value="1"/>
</dbReference>
<keyword evidence="9" id="KW-1185">Reference proteome</keyword>
<dbReference type="InterPro" id="IPR032466">
    <property type="entry name" value="Metal_Hydrolase"/>
</dbReference>
<comment type="pathway">
    <text evidence="6">Pyrimidine metabolism; UMP biosynthesis via de novo pathway; (S)-dihydroorotate from bicarbonate: step 3/3.</text>
</comment>
<sequence>MKTLIKGGRVIDPANSFDKVADVLIEDGKIAKVAGNIKSAADEVIDAEGKIVCPGFIDMHVHLREPGQEAKEDFESGSKAAAAGGYTTVATMPNTNPVVDTAAMVRSLQKRAEDAAVVHIEIIGAVTKGQKGEEMAEMGDMTQAGAVAFSDDGHFTKSAKVMLNCYDYLKSFDKVIINHEEEPSLIEEGVMNESHRSAMLGMKGRPTVAEDIAVYRDIALAEYAGARVHVAHISSANAVDLVRQAKKRGVKVTAEATPQHLTMTDDMVNLFDSSTKVNPPLRQQKDVEAVLEGIKDGTIDCIVTDHSPHAQEEKDREYIYAPSGFPGLETSLGCLMTDLVAPGKLDLVTMISKLTAEPAKIFDLNAGSLSVGMPADITVIDPELEWTVDEKKFYTRGSHSPFIGRKFKGKAVKTLVDGKLVMDDGVVLEV</sequence>
<dbReference type="EMBL" id="JSCE01000172">
    <property type="protein sequence ID" value="KHM51782.1"/>
    <property type="molecule type" value="Genomic_DNA"/>
</dbReference>
<dbReference type="InterPro" id="IPR050138">
    <property type="entry name" value="DHOase/Allantoinase_Hydrolase"/>
</dbReference>
<organism evidence="8 9">
    <name type="scientific">Anaerovibrio lipolyticus</name>
    <dbReference type="NCBI Taxonomy" id="82374"/>
    <lineage>
        <taxon>Bacteria</taxon>
        <taxon>Bacillati</taxon>
        <taxon>Bacillota</taxon>
        <taxon>Negativicutes</taxon>
        <taxon>Selenomonadales</taxon>
        <taxon>Selenomonadaceae</taxon>
        <taxon>Anaerovibrio</taxon>
    </lineage>
</organism>
<accession>A0A0B2K0V9</accession>
<dbReference type="PANTHER" id="PTHR43668">
    <property type="entry name" value="ALLANTOINASE"/>
    <property type="match status" value="1"/>
</dbReference>
<comment type="function">
    <text evidence="1 6">Catalyzes the reversible cyclization of carbamoyl aspartate to dihydroorotate.</text>
</comment>
<dbReference type="GO" id="GO:0004151">
    <property type="term" value="F:dihydroorotase activity"/>
    <property type="evidence" value="ECO:0007669"/>
    <property type="project" value="UniProtKB-UniRule"/>
</dbReference>
<dbReference type="SUPFAM" id="SSF51556">
    <property type="entry name" value="Metallo-dependent hydrolases"/>
    <property type="match status" value="1"/>
</dbReference>
<proteinExistence type="inferred from homology"/>
<feature type="domain" description="Dihydroorotase catalytic" evidence="7">
    <location>
        <begin position="49"/>
        <end position="236"/>
    </location>
</feature>
<evidence type="ECO:0000256" key="4">
    <source>
        <dbReference type="ARBA" id="ARBA00022801"/>
    </source>
</evidence>
<feature type="binding site" evidence="6">
    <location>
        <position position="309"/>
    </location>
    <ligand>
        <name>substrate</name>
    </ligand>
</feature>
<comment type="catalytic activity">
    <reaction evidence="6">
        <text>(S)-dihydroorotate + H2O = N-carbamoyl-L-aspartate + H(+)</text>
        <dbReference type="Rhea" id="RHEA:24296"/>
        <dbReference type="ChEBI" id="CHEBI:15377"/>
        <dbReference type="ChEBI" id="CHEBI:15378"/>
        <dbReference type="ChEBI" id="CHEBI:30864"/>
        <dbReference type="ChEBI" id="CHEBI:32814"/>
        <dbReference type="EC" id="3.5.2.3"/>
    </reaction>
</comment>
<dbReference type="PANTHER" id="PTHR43668:SF2">
    <property type="entry name" value="ALLANTOINASE"/>
    <property type="match status" value="1"/>
</dbReference>
<feature type="binding site" evidence="6">
    <location>
        <begin position="62"/>
        <end position="64"/>
    </location>
    <ligand>
        <name>substrate</name>
    </ligand>
</feature>